<protein>
    <submittedName>
        <fullName evidence="1">Uncharacterized protein</fullName>
    </submittedName>
</protein>
<proteinExistence type="predicted"/>
<evidence type="ECO:0000313" key="1">
    <source>
        <dbReference type="EMBL" id="CAL1269985.1"/>
    </source>
</evidence>
<sequence length="17" mass="2010">MKQRAVPDRSQLTRPVK</sequence>
<keyword evidence="2" id="KW-1185">Reference proteome</keyword>
<dbReference type="Proteomes" id="UP001497382">
    <property type="component" value="Unassembled WGS sequence"/>
</dbReference>
<accession>A0AAV1ZEH2</accession>
<reference evidence="1 2" key="1">
    <citation type="submission" date="2024-04" db="EMBL/GenBank/DDBJ databases">
        <authorList>
            <person name="Rising A."/>
            <person name="Reimegard J."/>
            <person name="Sonavane S."/>
            <person name="Akerstrom W."/>
            <person name="Nylinder S."/>
            <person name="Hedman E."/>
            <person name="Kallberg Y."/>
        </authorList>
    </citation>
    <scope>NUCLEOTIDE SEQUENCE [LARGE SCALE GENOMIC DNA]</scope>
</reference>
<dbReference type="AlphaFoldDB" id="A0AAV1ZEH2"/>
<comment type="caution">
    <text evidence="1">The sequence shown here is derived from an EMBL/GenBank/DDBJ whole genome shotgun (WGS) entry which is preliminary data.</text>
</comment>
<gene>
    <name evidence="1" type="ORF">LARSCL_LOCUS5043</name>
</gene>
<organism evidence="1 2">
    <name type="scientific">Larinioides sclopetarius</name>
    <dbReference type="NCBI Taxonomy" id="280406"/>
    <lineage>
        <taxon>Eukaryota</taxon>
        <taxon>Metazoa</taxon>
        <taxon>Ecdysozoa</taxon>
        <taxon>Arthropoda</taxon>
        <taxon>Chelicerata</taxon>
        <taxon>Arachnida</taxon>
        <taxon>Araneae</taxon>
        <taxon>Araneomorphae</taxon>
        <taxon>Entelegynae</taxon>
        <taxon>Araneoidea</taxon>
        <taxon>Araneidae</taxon>
        <taxon>Larinioides</taxon>
    </lineage>
</organism>
<evidence type="ECO:0000313" key="2">
    <source>
        <dbReference type="Proteomes" id="UP001497382"/>
    </source>
</evidence>
<dbReference type="EMBL" id="CAXIEN010000045">
    <property type="protein sequence ID" value="CAL1269985.1"/>
    <property type="molecule type" value="Genomic_DNA"/>
</dbReference>
<name>A0AAV1ZEH2_9ARAC</name>